<gene>
    <name evidence="1" type="ORF">HF324_16805</name>
</gene>
<evidence type="ECO:0000313" key="1">
    <source>
        <dbReference type="EMBL" id="QJB39426.1"/>
    </source>
</evidence>
<protein>
    <submittedName>
        <fullName evidence="1">Uncharacterized protein</fullName>
    </submittedName>
</protein>
<dbReference type="Proteomes" id="UP000503144">
    <property type="component" value="Chromosome"/>
</dbReference>
<name>A0ABX6LHD2_9BACT</name>
<dbReference type="PROSITE" id="PS51257">
    <property type="entry name" value="PROKAR_LIPOPROTEIN"/>
    <property type="match status" value="1"/>
</dbReference>
<organism evidence="1 2">
    <name type="scientific">Chitinophaga oryzae</name>
    <dbReference type="NCBI Taxonomy" id="2725414"/>
    <lineage>
        <taxon>Bacteria</taxon>
        <taxon>Pseudomonadati</taxon>
        <taxon>Bacteroidota</taxon>
        <taxon>Chitinophagia</taxon>
        <taxon>Chitinophagales</taxon>
        <taxon>Chitinophagaceae</taxon>
        <taxon>Chitinophaga</taxon>
    </lineage>
</organism>
<proteinExistence type="predicted"/>
<keyword evidence="2" id="KW-1185">Reference proteome</keyword>
<reference evidence="2" key="1">
    <citation type="submission" date="2020-04" db="EMBL/GenBank/DDBJ databases">
        <authorList>
            <person name="Kittiwongwattana C."/>
        </authorList>
    </citation>
    <scope>NUCLEOTIDE SEQUENCE [LARGE SCALE GENOMIC DNA]</scope>
    <source>
        <strain evidence="2">1303</strain>
    </source>
</reference>
<dbReference type="EMBL" id="CP051204">
    <property type="protein sequence ID" value="QJB39426.1"/>
    <property type="molecule type" value="Genomic_DNA"/>
</dbReference>
<evidence type="ECO:0000313" key="2">
    <source>
        <dbReference type="Proteomes" id="UP000503144"/>
    </source>
</evidence>
<accession>A0ABX6LHD2</accession>
<dbReference type="RefSeq" id="WP_168861155.1">
    <property type="nucleotide sequence ID" value="NZ_CP051204.2"/>
</dbReference>
<reference evidence="1 2" key="2">
    <citation type="submission" date="2020-09" db="EMBL/GenBank/DDBJ databases">
        <authorList>
            <person name="Kittiwongwattana C."/>
        </authorList>
    </citation>
    <scope>NUCLEOTIDE SEQUENCE [LARGE SCALE GENOMIC DNA]</scope>
    <source>
        <strain evidence="1 2">1303</strain>
    </source>
</reference>
<sequence>MTKTAFGLSIASIAWLAMSCGQHHENKPAAAAKTVVEDSGRTIKLPPTALPCISLKHRKSPRAISTPN</sequence>